<dbReference type="GO" id="GO:0005975">
    <property type="term" value="P:carbohydrate metabolic process"/>
    <property type="evidence" value="ECO:0007669"/>
    <property type="project" value="InterPro"/>
</dbReference>
<dbReference type="Proteomes" id="UP000290657">
    <property type="component" value="Unassembled WGS sequence"/>
</dbReference>
<keyword evidence="7 10" id="KW-0472">Membrane</keyword>
<dbReference type="GO" id="GO:0008360">
    <property type="term" value="P:regulation of cell shape"/>
    <property type="evidence" value="ECO:0007669"/>
    <property type="project" value="UniProtKB-KW"/>
</dbReference>
<evidence type="ECO:0000259" key="12">
    <source>
        <dbReference type="Pfam" id="PF04101"/>
    </source>
</evidence>
<keyword evidence="4 10" id="KW-0808">Transferase</keyword>
<keyword evidence="2 10" id="KW-0132">Cell division</keyword>
<dbReference type="PANTHER" id="PTHR21015">
    <property type="entry name" value="UDP-N-ACETYLGLUCOSAMINE--N-ACETYLMURAMYL-(PENTAPEPTIDE) PYROPHOSPHORYL-UNDECAPRENOL N-ACETYLGLUCOSAMINE TRANSFERASE 1"/>
    <property type="match status" value="1"/>
</dbReference>
<name>A0A4Q0XNM7_9BACT</name>
<dbReference type="Pfam" id="PF03033">
    <property type="entry name" value="Glyco_transf_28"/>
    <property type="match status" value="1"/>
</dbReference>
<comment type="caution">
    <text evidence="13">The sequence shown here is derived from an EMBL/GenBank/DDBJ whole genome shotgun (WGS) entry which is preliminary data.</text>
</comment>
<sequence length="343" mass="38604">MKIDNIVITGGGTGGHLKVAEAFINELYERGLKATYIGSKNGQDKEWFGPHNRKLKKAIFLDSYGVVNKGFFGKIKSLINIIRLSFECNDMFEDKNINKVISVGGYSAAPATFAAIMTSGCKLYIHEQNSKMGKLNQLTSFFATELFSSYDAKSKVKDYPVDNKFFDNARVRSATRAVIFLGGSQGAKSINNFALSVAEKLHIMGIKIIHQTGRADFQRIKEKYQKLGIEADVFDFCMDIENKMSKADFAVSRAGASTLWELAANALPTLFIPFPHAAQDHQYTNALFLVEKNMAYMKRESQLSQEYFFECIQQDNYEMSKRLVNSIMSDSIKLMLDCILEDH</sequence>
<keyword evidence="14" id="KW-1185">Reference proteome</keyword>
<dbReference type="SUPFAM" id="SSF53756">
    <property type="entry name" value="UDP-Glycosyltransferase/glycogen phosphorylase"/>
    <property type="match status" value="1"/>
</dbReference>
<dbReference type="InterPro" id="IPR004276">
    <property type="entry name" value="GlycoTrans_28_N"/>
</dbReference>
<dbReference type="HAMAP" id="MF_00033">
    <property type="entry name" value="MurG"/>
    <property type="match status" value="1"/>
</dbReference>
<dbReference type="EC" id="2.4.1.227" evidence="10"/>
<keyword evidence="9 10" id="KW-0961">Cell wall biogenesis/degradation</keyword>
<evidence type="ECO:0000313" key="14">
    <source>
        <dbReference type="Proteomes" id="UP000290657"/>
    </source>
</evidence>
<comment type="subcellular location">
    <subcellularLocation>
        <location evidence="10">Cell membrane</location>
        <topology evidence="10">Peripheral membrane protein</topology>
        <orientation evidence="10">Cytoplasmic side</orientation>
    </subcellularLocation>
</comment>
<comment type="caution">
    <text evidence="10">Lacks conserved residue(s) required for the propagation of feature annotation.</text>
</comment>
<evidence type="ECO:0000256" key="4">
    <source>
        <dbReference type="ARBA" id="ARBA00022679"/>
    </source>
</evidence>
<dbReference type="PANTHER" id="PTHR21015:SF22">
    <property type="entry name" value="GLYCOSYLTRANSFERASE"/>
    <property type="match status" value="1"/>
</dbReference>
<dbReference type="OrthoDB" id="9808936at2"/>
<protein>
    <recommendedName>
        <fullName evidence="10">UDP-N-acetylglucosamine--N-acetylmuramyl-(pentapeptide) pyrophosphoryl-undecaprenol N-acetylglucosamine transferase</fullName>
        <ecNumber evidence="10">2.4.1.227</ecNumber>
    </recommendedName>
    <alternativeName>
        <fullName evidence="10">Undecaprenyl-PP-MurNAc-pentapeptide-UDPGlcNAc GlcNAc transferase</fullName>
    </alternativeName>
</protein>
<feature type="binding site" evidence="10">
    <location>
        <begin position="13"/>
        <end position="15"/>
    </location>
    <ligand>
        <name>UDP-N-acetyl-alpha-D-glucosamine</name>
        <dbReference type="ChEBI" id="CHEBI:57705"/>
    </ligand>
</feature>
<evidence type="ECO:0000256" key="2">
    <source>
        <dbReference type="ARBA" id="ARBA00022618"/>
    </source>
</evidence>
<feature type="domain" description="Glycosyltransferase family 28 N-terminal" evidence="11">
    <location>
        <begin position="6"/>
        <end position="147"/>
    </location>
</feature>
<dbReference type="Pfam" id="PF04101">
    <property type="entry name" value="Glyco_tran_28_C"/>
    <property type="match status" value="1"/>
</dbReference>
<feature type="binding site" evidence="10">
    <location>
        <position position="282"/>
    </location>
    <ligand>
        <name>UDP-N-acetyl-alpha-D-glucosamine</name>
        <dbReference type="ChEBI" id="CHEBI:57705"/>
    </ligand>
</feature>
<dbReference type="GO" id="GO:0050511">
    <property type="term" value="F:undecaprenyldiphospho-muramoylpentapeptide beta-N-acetylglucosaminyltransferase activity"/>
    <property type="evidence" value="ECO:0007669"/>
    <property type="project" value="UniProtKB-UniRule"/>
</dbReference>
<evidence type="ECO:0000256" key="8">
    <source>
        <dbReference type="ARBA" id="ARBA00023306"/>
    </source>
</evidence>
<dbReference type="InterPro" id="IPR006009">
    <property type="entry name" value="GlcNAc_MurG"/>
</dbReference>
<feature type="domain" description="Glycosyl transferase family 28 C-terminal" evidence="12">
    <location>
        <begin position="178"/>
        <end position="316"/>
    </location>
</feature>
<reference evidence="13 14" key="1">
    <citation type="submission" date="2017-10" db="EMBL/GenBank/DDBJ databases">
        <title>Genomics of the genus Arcobacter.</title>
        <authorList>
            <person name="Perez-Cataluna A."/>
            <person name="Figueras M.J."/>
        </authorList>
    </citation>
    <scope>NUCLEOTIDE SEQUENCE [LARGE SCALE GENOMIC DNA]</scope>
    <source>
        <strain evidence="13 14">CECT 8987</strain>
    </source>
</reference>
<keyword evidence="3 10" id="KW-0328">Glycosyltransferase</keyword>
<evidence type="ECO:0000256" key="6">
    <source>
        <dbReference type="ARBA" id="ARBA00022984"/>
    </source>
</evidence>
<feature type="binding site" evidence="10">
    <location>
        <position position="184"/>
    </location>
    <ligand>
        <name>UDP-N-acetyl-alpha-D-glucosamine</name>
        <dbReference type="ChEBI" id="CHEBI:57705"/>
    </ligand>
</feature>
<dbReference type="GO" id="GO:0009252">
    <property type="term" value="P:peptidoglycan biosynthetic process"/>
    <property type="evidence" value="ECO:0007669"/>
    <property type="project" value="UniProtKB-UniRule"/>
</dbReference>
<comment type="similarity">
    <text evidence="10">Belongs to the glycosyltransferase 28 family. MurG subfamily.</text>
</comment>
<evidence type="ECO:0000313" key="13">
    <source>
        <dbReference type="EMBL" id="RXJ56170.1"/>
    </source>
</evidence>
<evidence type="ECO:0000256" key="3">
    <source>
        <dbReference type="ARBA" id="ARBA00022676"/>
    </source>
</evidence>
<comment type="catalytic activity">
    <reaction evidence="10">
        <text>di-trans,octa-cis-undecaprenyl diphospho-N-acetyl-alpha-D-muramoyl-L-alanyl-D-glutamyl-meso-2,6-diaminopimeloyl-D-alanyl-D-alanine + UDP-N-acetyl-alpha-D-glucosamine = di-trans,octa-cis-undecaprenyl diphospho-[N-acetyl-alpha-D-glucosaminyl-(1-&gt;4)]-N-acetyl-alpha-D-muramoyl-L-alanyl-D-glutamyl-meso-2,6-diaminopimeloyl-D-alanyl-D-alanine + UDP + H(+)</text>
        <dbReference type="Rhea" id="RHEA:31227"/>
        <dbReference type="ChEBI" id="CHEBI:15378"/>
        <dbReference type="ChEBI" id="CHEBI:57705"/>
        <dbReference type="ChEBI" id="CHEBI:58223"/>
        <dbReference type="ChEBI" id="CHEBI:61387"/>
        <dbReference type="ChEBI" id="CHEBI:61388"/>
        <dbReference type="EC" id="2.4.1.227"/>
    </reaction>
</comment>
<feature type="binding site" evidence="10">
    <location>
        <position position="129"/>
    </location>
    <ligand>
        <name>UDP-N-acetyl-alpha-D-glucosamine</name>
        <dbReference type="ChEBI" id="CHEBI:57705"/>
    </ligand>
</feature>
<dbReference type="GO" id="GO:0005886">
    <property type="term" value="C:plasma membrane"/>
    <property type="evidence" value="ECO:0007669"/>
    <property type="project" value="UniProtKB-SubCell"/>
</dbReference>
<dbReference type="RefSeq" id="WP_128996512.1">
    <property type="nucleotide sequence ID" value="NZ_PDKN01000006.1"/>
</dbReference>
<evidence type="ECO:0000256" key="9">
    <source>
        <dbReference type="ARBA" id="ARBA00023316"/>
    </source>
</evidence>
<gene>
    <name evidence="10" type="primary">murG</name>
    <name evidence="13" type="ORF">CRV04_08960</name>
</gene>
<keyword evidence="5 10" id="KW-0133">Cell shape</keyword>
<dbReference type="UniPathway" id="UPA00219"/>
<keyword evidence="8 10" id="KW-0131">Cell cycle</keyword>
<comment type="pathway">
    <text evidence="10">Cell wall biogenesis; peptidoglycan biosynthesis.</text>
</comment>
<comment type="function">
    <text evidence="10">Cell wall formation. Catalyzes the transfer of a GlcNAc subunit on undecaprenyl-pyrophosphoryl-MurNAc-pentapeptide (lipid intermediate I) to form undecaprenyl-pyrophosphoryl-MurNAc-(pentapeptide)GlcNAc (lipid intermediate II).</text>
</comment>
<dbReference type="InterPro" id="IPR007235">
    <property type="entry name" value="Glyco_trans_28_C"/>
</dbReference>
<accession>A0A4Q0XNM7</accession>
<dbReference type="GO" id="GO:0051991">
    <property type="term" value="F:UDP-N-acetyl-D-glucosamine:N-acetylmuramoyl-L-alanyl-D-glutamyl-meso-2,6-diaminopimelyl-D-alanyl-D-alanine-diphosphoundecaprenol 4-beta-N-acetylglucosaminlytransferase activity"/>
    <property type="evidence" value="ECO:0007669"/>
    <property type="project" value="RHEA"/>
</dbReference>
<evidence type="ECO:0000256" key="7">
    <source>
        <dbReference type="ARBA" id="ARBA00023136"/>
    </source>
</evidence>
<evidence type="ECO:0000259" key="11">
    <source>
        <dbReference type="Pfam" id="PF03033"/>
    </source>
</evidence>
<dbReference type="GO" id="GO:0071555">
    <property type="term" value="P:cell wall organization"/>
    <property type="evidence" value="ECO:0007669"/>
    <property type="project" value="UniProtKB-KW"/>
</dbReference>
<evidence type="ECO:0000256" key="10">
    <source>
        <dbReference type="HAMAP-Rule" id="MF_00033"/>
    </source>
</evidence>
<dbReference type="GO" id="GO:0051301">
    <property type="term" value="P:cell division"/>
    <property type="evidence" value="ECO:0007669"/>
    <property type="project" value="UniProtKB-KW"/>
</dbReference>
<dbReference type="EMBL" id="PDKN01000006">
    <property type="protein sequence ID" value="RXJ56170.1"/>
    <property type="molecule type" value="Genomic_DNA"/>
</dbReference>
<evidence type="ECO:0000256" key="5">
    <source>
        <dbReference type="ARBA" id="ARBA00022960"/>
    </source>
</evidence>
<organism evidence="13 14">
    <name type="scientific">Candidatus Marinarcus aquaticus</name>
    <dbReference type="NCBI Taxonomy" id="2044504"/>
    <lineage>
        <taxon>Bacteria</taxon>
        <taxon>Pseudomonadati</taxon>
        <taxon>Campylobacterota</taxon>
        <taxon>Epsilonproteobacteria</taxon>
        <taxon>Campylobacterales</taxon>
        <taxon>Arcobacteraceae</taxon>
        <taxon>Candidatus Marinarcus</taxon>
    </lineage>
</organism>
<dbReference type="AlphaFoldDB" id="A0A4Q0XNM7"/>
<dbReference type="Gene3D" id="3.40.50.2000">
    <property type="entry name" value="Glycogen Phosphorylase B"/>
    <property type="match status" value="2"/>
</dbReference>
<dbReference type="CDD" id="cd03785">
    <property type="entry name" value="GT28_MurG"/>
    <property type="match status" value="1"/>
</dbReference>
<keyword evidence="6 10" id="KW-0573">Peptidoglycan synthesis</keyword>
<proteinExistence type="inferred from homology"/>
<evidence type="ECO:0000256" key="1">
    <source>
        <dbReference type="ARBA" id="ARBA00022475"/>
    </source>
</evidence>
<keyword evidence="1 10" id="KW-1003">Cell membrane</keyword>